<protein>
    <submittedName>
        <fullName evidence="1">Uncharacterized protein</fullName>
    </submittedName>
</protein>
<dbReference type="EMBL" id="CP000847">
    <property type="protein sequence ID" value="ABV74573.1"/>
    <property type="molecule type" value="Genomic_DNA"/>
</dbReference>
<dbReference type="AlphaFoldDB" id="A8GME8"/>
<evidence type="ECO:0000313" key="2">
    <source>
        <dbReference type="Proteomes" id="UP000006830"/>
    </source>
</evidence>
<reference evidence="1" key="1">
    <citation type="submission" date="2007-09" db="EMBL/GenBank/DDBJ databases">
        <title>Complete Genome Sequence of Rickettsia akari.</title>
        <authorList>
            <person name="Madan A."/>
            <person name="Fahey J."/>
            <person name="Helton E."/>
            <person name="Ketteman M."/>
            <person name="Madan A."/>
            <person name="Rodrigues S."/>
            <person name="Sanchez A."/>
            <person name="Whiting M."/>
            <person name="Dasch G."/>
            <person name="Eremeeva M."/>
        </authorList>
    </citation>
    <scope>NUCLEOTIDE SEQUENCE</scope>
    <source>
        <strain evidence="1">Hartford</strain>
    </source>
</reference>
<organism evidence="1 2">
    <name type="scientific">Rickettsia akari (strain Hartford)</name>
    <dbReference type="NCBI Taxonomy" id="293614"/>
    <lineage>
        <taxon>Bacteria</taxon>
        <taxon>Pseudomonadati</taxon>
        <taxon>Pseudomonadota</taxon>
        <taxon>Alphaproteobacteria</taxon>
        <taxon>Rickettsiales</taxon>
        <taxon>Rickettsiaceae</taxon>
        <taxon>Rickettsieae</taxon>
        <taxon>Rickettsia</taxon>
        <taxon>spotted fever group</taxon>
    </lineage>
</organism>
<dbReference type="KEGG" id="rak:A1C_01275"/>
<accession>A8GME8</accession>
<proteinExistence type="predicted"/>
<gene>
    <name evidence="1" type="ordered locus">A1C_01275</name>
</gene>
<dbReference type="eggNOG" id="COG3510">
    <property type="taxonomic scope" value="Bacteria"/>
</dbReference>
<dbReference type="Proteomes" id="UP000006830">
    <property type="component" value="Chromosome"/>
</dbReference>
<keyword evidence="2" id="KW-1185">Reference proteome</keyword>
<dbReference type="RefSeq" id="WP_012013443.1">
    <property type="nucleotide sequence ID" value="NC_009881.1"/>
</dbReference>
<evidence type="ECO:0000313" key="1">
    <source>
        <dbReference type="EMBL" id="ABV74573.1"/>
    </source>
</evidence>
<sequence length="70" mass="8548">MIGILEYFHNNILKKWDYFIIEDTNSDHNNACYDVWRKTLDEKTCIAKLENLNNKIIRLISWLKEKKIYI</sequence>
<name>A8GME8_RICAH</name>
<dbReference type="HOGENOM" id="CLU_2755271_0_0_5"/>